<dbReference type="AlphaFoldDB" id="A0A7G8P9B5"/>
<dbReference type="RefSeq" id="WP_187095807.1">
    <property type="nucleotide sequence ID" value="NZ_CP059894.1"/>
</dbReference>
<gene>
    <name evidence="2" type="ORF">HZU40_22175</name>
</gene>
<evidence type="ECO:0000313" key="3">
    <source>
        <dbReference type="Proteomes" id="UP000515498"/>
    </source>
</evidence>
<dbReference type="Proteomes" id="UP000515498">
    <property type="component" value="Chromosome"/>
</dbReference>
<dbReference type="Gene3D" id="2.30.30.440">
    <property type="entry name" value="Domain of unknown function DUF1918"/>
    <property type="match status" value="1"/>
</dbReference>
<reference evidence="2 3" key="1">
    <citation type="submission" date="2020-07" db="EMBL/GenBank/DDBJ databases">
        <title>Draft genome sequence of four isobutane-metabolizing strains capable of cometabolically degrading diverse ether contaminants.</title>
        <authorList>
            <person name="Chen W."/>
            <person name="Faulkner N."/>
            <person name="Smith C."/>
            <person name="Hyman M."/>
        </authorList>
    </citation>
    <scope>NUCLEOTIDE SEQUENCE [LARGE SCALE GENOMIC DNA]</scope>
    <source>
        <strain evidence="2 3">2A</strain>
    </source>
</reference>
<evidence type="ECO:0000313" key="2">
    <source>
        <dbReference type="EMBL" id="QNJ90931.1"/>
    </source>
</evidence>
<dbReference type="KEGG" id="mflu:HZU40_22175"/>
<dbReference type="EMBL" id="CP059894">
    <property type="protein sequence ID" value="QNJ90931.1"/>
    <property type="molecule type" value="Genomic_DNA"/>
</dbReference>
<name>A0A7G8P9B5_9MYCO</name>
<evidence type="ECO:0000259" key="1">
    <source>
        <dbReference type="Pfam" id="PF08940"/>
    </source>
</evidence>
<dbReference type="SUPFAM" id="SSF50118">
    <property type="entry name" value="Cell growth inhibitor/plasmid maintenance toxic component"/>
    <property type="match status" value="1"/>
</dbReference>
<sequence length="63" mass="6644">MHAQVGDWLVVKSSSTGRRGRRGVITDVRSGDGSPPYIVRWLDGDGEAMVYPGSDAVIVAADG</sequence>
<proteinExistence type="predicted"/>
<dbReference type="Pfam" id="PF08940">
    <property type="entry name" value="DUF1918"/>
    <property type="match status" value="1"/>
</dbReference>
<protein>
    <submittedName>
        <fullName evidence="2">DUF1918 domain-containing protein</fullName>
    </submittedName>
</protein>
<organism evidence="2 3">
    <name type="scientific">Mycolicibacterium fluoranthenivorans</name>
    <dbReference type="NCBI Taxonomy" id="258505"/>
    <lineage>
        <taxon>Bacteria</taxon>
        <taxon>Bacillati</taxon>
        <taxon>Actinomycetota</taxon>
        <taxon>Actinomycetes</taxon>
        <taxon>Mycobacteriales</taxon>
        <taxon>Mycobacteriaceae</taxon>
        <taxon>Mycolicibacterium</taxon>
    </lineage>
</organism>
<accession>A0A7G8P9B5</accession>
<dbReference type="InterPro" id="IPR015035">
    <property type="entry name" value="DUF1918"/>
</dbReference>
<feature type="domain" description="DUF1918" evidence="1">
    <location>
        <begin position="1"/>
        <end position="58"/>
    </location>
</feature>